<evidence type="ECO:0000313" key="3">
    <source>
        <dbReference type="EMBL" id="KAK4107502.1"/>
    </source>
</evidence>
<dbReference type="InterPro" id="IPR036047">
    <property type="entry name" value="F-box-like_dom_sf"/>
</dbReference>
<dbReference type="GeneID" id="89934026"/>
<dbReference type="Pfam" id="PF12937">
    <property type="entry name" value="F-box-like"/>
    <property type="match status" value="1"/>
</dbReference>
<comment type="caution">
    <text evidence="3">The sequence shown here is derived from an EMBL/GenBank/DDBJ whole genome shotgun (WGS) entry which is preliminary data.</text>
</comment>
<evidence type="ECO:0000259" key="2">
    <source>
        <dbReference type="SMART" id="SM00256"/>
    </source>
</evidence>
<dbReference type="RefSeq" id="XP_064665072.1">
    <property type="nucleotide sequence ID" value="XM_064809902.1"/>
</dbReference>
<protein>
    <recommendedName>
        <fullName evidence="2">F-box domain-containing protein</fullName>
    </recommendedName>
</protein>
<dbReference type="Proteomes" id="UP001302812">
    <property type="component" value="Unassembled WGS sequence"/>
</dbReference>
<reference evidence="3" key="2">
    <citation type="submission" date="2023-05" db="EMBL/GenBank/DDBJ databases">
        <authorList>
            <consortium name="Lawrence Berkeley National Laboratory"/>
            <person name="Steindorff A."/>
            <person name="Hensen N."/>
            <person name="Bonometti L."/>
            <person name="Westerberg I."/>
            <person name="Brannstrom I.O."/>
            <person name="Guillou S."/>
            <person name="Cros-Aarteil S."/>
            <person name="Calhoun S."/>
            <person name="Haridas S."/>
            <person name="Kuo A."/>
            <person name="Mondo S."/>
            <person name="Pangilinan J."/>
            <person name="Riley R."/>
            <person name="Labutti K."/>
            <person name="Andreopoulos B."/>
            <person name="Lipzen A."/>
            <person name="Chen C."/>
            <person name="Yanf M."/>
            <person name="Daum C."/>
            <person name="Ng V."/>
            <person name="Clum A."/>
            <person name="Ohm R."/>
            <person name="Martin F."/>
            <person name="Silar P."/>
            <person name="Natvig D."/>
            <person name="Lalanne C."/>
            <person name="Gautier V."/>
            <person name="Ament-Velasquez S.L."/>
            <person name="Kruys A."/>
            <person name="Hutchinson M.I."/>
            <person name="Powell A.J."/>
            <person name="Barry K."/>
            <person name="Miller A.N."/>
            <person name="Grigoriev I.V."/>
            <person name="Debuchy R."/>
            <person name="Gladieux P."/>
            <person name="Thoren M.H."/>
            <person name="Johannesson H."/>
        </authorList>
    </citation>
    <scope>NUCLEOTIDE SEQUENCE</scope>
    <source>
        <strain evidence="3">CBS 508.74</strain>
    </source>
</reference>
<sequence>MTQSQDSFSCLPVELILLILQHLTTRADVVSALNVCQVWRRILLSPEIWPLLANNIDPGLAAHMRDCSPEPERQPEAFHSALRQAHVRSAGCFRDVTHHPLRLNLDDADNSDSFFTLSKQVPIEHGGVHALDSVVGLDYKAVDDHVSRVRLYSHGRVAWWPESWHLPYFAIVDDLRARTRRMYVVPGLNRERRGQPRLQGWKTALGERLFVMGQEDVGVCVWHLEKNELRQIKLFSAFERCVVQGETLLFVGRRFADVWRWKWDTNSLSIVDAAGQGCYRRGPVTMAPQVSINSPPVLPLREGLRFLDNDTRLDFILHPTRQDVVFVVTYTERDEFRPELVVYELTSGKLTSRIVPPENHMASRILRELGHPGARQRISMLLRHERCDAHGGYNLVTAFGFSDVCADFTAPLGSFGSVCFNVYTKQFTAIVHHASSAYALSRQLHLWNGQLALIHDTQLDPSPRKMGQIIVVLDPCDGHLDHDLILKVSDPLPVRTRQPDSTTRSAVARSVIYRMRNPEWLERDWFLYRVAYALAEPLDPGPVVEDSADEWLAGDDQSFIHVIRKGYTVWRFDEDDPLRMEIGKRQRRGWRMRWMKALRTSARRPKPAEPQ</sequence>
<dbReference type="SMART" id="SM00256">
    <property type="entry name" value="FBOX"/>
    <property type="match status" value="1"/>
</dbReference>
<feature type="domain" description="F-box" evidence="2">
    <location>
        <begin position="11"/>
        <end position="52"/>
    </location>
</feature>
<reference evidence="3" key="1">
    <citation type="journal article" date="2023" name="Mol. Phylogenet. Evol.">
        <title>Genome-scale phylogeny and comparative genomics of the fungal order Sordariales.</title>
        <authorList>
            <person name="Hensen N."/>
            <person name="Bonometti L."/>
            <person name="Westerberg I."/>
            <person name="Brannstrom I.O."/>
            <person name="Guillou S."/>
            <person name="Cros-Aarteil S."/>
            <person name="Calhoun S."/>
            <person name="Haridas S."/>
            <person name="Kuo A."/>
            <person name="Mondo S."/>
            <person name="Pangilinan J."/>
            <person name="Riley R."/>
            <person name="LaButti K."/>
            <person name="Andreopoulos B."/>
            <person name="Lipzen A."/>
            <person name="Chen C."/>
            <person name="Yan M."/>
            <person name="Daum C."/>
            <person name="Ng V."/>
            <person name="Clum A."/>
            <person name="Steindorff A."/>
            <person name="Ohm R.A."/>
            <person name="Martin F."/>
            <person name="Silar P."/>
            <person name="Natvig D.O."/>
            <person name="Lalanne C."/>
            <person name="Gautier V."/>
            <person name="Ament-Velasquez S.L."/>
            <person name="Kruys A."/>
            <person name="Hutchinson M.I."/>
            <person name="Powell A.J."/>
            <person name="Barry K."/>
            <person name="Miller A.N."/>
            <person name="Grigoriev I.V."/>
            <person name="Debuchy R."/>
            <person name="Gladieux P."/>
            <person name="Hiltunen Thoren M."/>
            <person name="Johannesson H."/>
        </authorList>
    </citation>
    <scope>NUCLEOTIDE SEQUENCE</scope>
    <source>
        <strain evidence="3">CBS 508.74</strain>
    </source>
</reference>
<dbReference type="InterPro" id="IPR001810">
    <property type="entry name" value="F-box_dom"/>
</dbReference>
<dbReference type="CDD" id="cd09917">
    <property type="entry name" value="F-box_SF"/>
    <property type="match status" value="1"/>
</dbReference>
<gene>
    <name evidence="3" type="ORF">N656DRAFT_510856</name>
</gene>
<name>A0AAN6T888_9PEZI</name>
<dbReference type="EMBL" id="MU853373">
    <property type="protein sequence ID" value="KAK4107502.1"/>
    <property type="molecule type" value="Genomic_DNA"/>
</dbReference>
<dbReference type="AlphaFoldDB" id="A0AAN6T888"/>
<keyword evidence="4" id="KW-1185">Reference proteome</keyword>
<feature type="signal peptide" evidence="1">
    <location>
        <begin position="1"/>
        <end position="27"/>
    </location>
</feature>
<evidence type="ECO:0000313" key="4">
    <source>
        <dbReference type="Proteomes" id="UP001302812"/>
    </source>
</evidence>
<organism evidence="3 4">
    <name type="scientific">Canariomyces notabilis</name>
    <dbReference type="NCBI Taxonomy" id="2074819"/>
    <lineage>
        <taxon>Eukaryota</taxon>
        <taxon>Fungi</taxon>
        <taxon>Dikarya</taxon>
        <taxon>Ascomycota</taxon>
        <taxon>Pezizomycotina</taxon>
        <taxon>Sordariomycetes</taxon>
        <taxon>Sordariomycetidae</taxon>
        <taxon>Sordariales</taxon>
        <taxon>Chaetomiaceae</taxon>
        <taxon>Canariomyces</taxon>
    </lineage>
</organism>
<accession>A0AAN6T888</accession>
<proteinExistence type="predicted"/>
<evidence type="ECO:0000256" key="1">
    <source>
        <dbReference type="SAM" id="SignalP"/>
    </source>
</evidence>
<dbReference type="SUPFAM" id="SSF81383">
    <property type="entry name" value="F-box domain"/>
    <property type="match status" value="1"/>
</dbReference>
<keyword evidence="1" id="KW-0732">Signal</keyword>
<feature type="chain" id="PRO_5042935530" description="F-box domain-containing protein" evidence="1">
    <location>
        <begin position="28"/>
        <end position="611"/>
    </location>
</feature>
<dbReference type="Gene3D" id="1.20.1280.50">
    <property type="match status" value="1"/>
</dbReference>